<proteinExistence type="predicted"/>
<reference evidence="2 3" key="1">
    <citation type="submission" date="2016-11" db="EMBL/GenBank/DDBJ databases">
        <authorList>
            <person name="Jaros S."/>
            <person name="Januszkiewicz K."/>
            <person name="Wedrychowicz H."/>
        </authorList>
    </citation>
    <scope>NUCLEOTIDE SEQUENCE [LARGE SCALE GENOMIC DNA]</scope>
    <source>
        <strain evidence="2 3">DSM 12906</strain>
    </source>
</reference>
<name>A0A1M6JDB4_9ACTN</name>
<dbReference type="RefSeq" id="WP_073188837.1">
    <property type="nucleotide sequence ID" value="NZ_FQZG01000049.1"/>
</dbReference>
<protein>
    <submittedName>
        <fullName evidence="2">Nucleotide-binding universal stress protein, UspA family</fullName>
    </submittedName>
</protein>
<dbReference type="CDD" id="cd00293">
    <property type="entry name" value="USP-like"/>
    <property type="match status" value="1"/>
</dbReference>
<evidence type="ECO:0000313" key="2">
    <source>
        <dbReference type="EMBL" id="SHJ44624.1"/>
    </source>
</evidence>
<evidence type="ECO:0000259" key="1">
    <source>
        <dbReference type="Pfam" id="PF00582"/>
    </source>
</evidence>
<dbReference type="InterPro" id="IPR006016">
    <property type="entry name" value="UspA"/>
</dbReference>
<dbReference type="OrthoDB" id="3734319at2"/>
<sequence>MRIVVWVCEGTWPACIDAAAELAGVSDAQIVLIHVRDDSPPPPGRPSLLGAARVTRAERENRQLTREAAERMLVRAEARLGRPAQLRLQDGAPERIVTAAAADADYLVVGRDGDRSRLGPQSLGRHTRFVIDHAPCRVLLVWPELAPDLGTIPPPPPIR</sequence>
<evidence type="ECO:0000313" key="3">
    <source>
        <dbReference type="Proteomes" id="UP000184512"/>
    </source>
</evidence>
<dbReference type="SUPFAM" id="SSF52402">
    <property type="entry name" value="Adenine nucleotide alpha hydrolases-like"/>
    <property type="match status" value="1"/>
</dbReference>
<dbReference type="Proteomes" id="UP000184512">
    <property type="component" value="Unassembled WGS sequence"/>
</dbReference>
<dbReference type="STRING" id="1123357.SAMN02745244_02530"/>
<dbReference type="EMBL" id="FQZG01000049">
    <property type="protein sequence ID" value="SHJ44624.1"/>
    <property type="molecule type" value="Genomic_DNA"/>
</dbReference>
<dbReference type="AlphaFoldDB" id="A0A1M6JDB4"/>
<dbReference type="Gene3D" id="3.40.50.12370">
    <property type="match status" value="1"/>
</dbReference>
<feature type="domain" description="UspA" evidence="1">
    <location>
        <begin position="16"/>
        <end position="141"/>
    </location>
</feature>
<accession>A0A1M6JDB4</accession>
<organism evidence="2 3">
    <name type="scientific">Tessaracoccus bendigoensis DSM 12906</name>
    <dbReference type="NCBI Taxonomy" id="1123357"/>
    <lineage>
        <taxon>Bacteria</taxon>
        <taxon>Bacillati</taxon>
        <taxon>Actinomycetota</taxon>
        <taxon>Actinomycetes</taxon>
        <taxon>Propionibacteriales</taxon>
        <taxon>Propionibacteriaceae</taxon>
        <taxon>Tessaracoccus</taxon>
    </lineage>
</organism>
<keyword evidence="3" id="KW-1185">Reference proteome</keyword>
<dbReference type="Pfam" id="PF00582">
    <property type="entry name" value="Usp"/>
    <property type="match status" value="1"/>
</dbReference>
<gene>
    <name evidence="2" type="ORF">SAMN02745244_02530</name>
</gene>